<dbReference type="GO" id="GO:0043565">
    <property type="term" value="F:sequence-specific DNA binding"/>
    <property type="evidence" value="ECO:0007669"/>
    <property type="project" value="InterPro"/>
</dbReference>
<dbReference type="PANTHER" id="PTHR47893:SF1">
    <property type="entry name" value="REGULATORY PROTEIN PCHR"/>
    <property type="match status" value="1"/>
</dbReference>
<dbReference type="RefSeq" id="WP_106166623.1">
    <property type="nucleotide sequence ID" value="NZ_JAVKZF010000006.1"/>
</dbReference>
<sequence>MTITISQQALNDLFQETVERYLRSASLTQHPDPDDPLDVMYKYPQPLGQGYWREIKLRQELELTIGDLQLRDRMVTKHPEQERQDIQYHFHFSGRHEDRRASIGSGEYGLFGIGIDPHRTCDCSDRQPYLEAIVHIKPEVLYSFASNQAGELPPALQPWIGQLDREHYCRRGNASLAMQRVARQIVQCPYQGIAKRLYLESKALELMAMVVVEEIEIWKGSGESCSLKPDVVERIHHAREILLRKLDNPPSLIDLAQQVGLNSRALKEGFRTCFGKPTFAYLHHYRLEQARQLLETKEMKVAEVAAAVGFNNQSYFAEAFRKKFGFNPKTYQMQRKKFF</sequence>
<gene>
    <name evidence="5" type="ORF">DSM107010_03180</name>
</gene>
<evidence type="ECO:0000259" key="4">
    <source>
        <dbReference type="PROSITE" id="PS01124"/>
    </source>
</evidence>
<dbReference type="InterPro" id="IPR009057">
    <property type="entry name" value="Homeodomain-like_sf"/>
</dbReference>
<protein>
    <submittedName>
        <fullName evidence="5">AraC family transcriptional regulator</fullName>
    </submittedName>
</protein>
<dbReference type="InterPro" id="IPR018062">
    <property type="entry name" value="HTH_AraC-typ_CS"/>
</dbReference>
<keyword evidence="3" id="KW-0804">Transcription</keyword>
<organism evidence="5 6">
    <name type="scientific">Chroococcidiopsis cubana SAG 39.79</name>
    <dbReference type="NCBI Taxonomy" id="388085"/>
    <lineage>
        <taxon>Bacteria</taxon>
        <taxon>Bacillati</taxon>
        <taxon>Cyanobacteriota</taxon>
        <taxon>Cyanophyceae</taxon>
        <taxon>Chroococcidiopsidales</taxon>
        <taxon>Chroococcidiopsidaceae</taxon>
        <taxon>Chroococcidiopsis</taxon>
    </lineage>
</organism>
<dbReference type="PANTHER" id="PTHR47893">
    <property type="entry name" value="REGULATORY PROTEIN PCHR"/>
    <property type="match status" value="1"/>
</dbReference>
<reference evidence="5 6" key="1">
    <citation type="journal article" date="2019" name="Genome Biol. Evol.">
        <title>Day and night: Metabolic profiles and evolutionary relationships of six axenic non-marine cyanobacteria.</title>
        <authorList>
            <person name="Will S.E."/>
            <person name="Henke P."/>
            <person name="Boedeker C."/>
            <person name="Huang S."/>
            <person name="Brinkmann H."/>
            <person name="Rohde M."/>
            <person name="Jarek M."/>
            <person name="Friedl T."/>
            <person name="Seufert S."/>
            <person name="Schumacher M."/>
            <person name="Overmann J."/>
            <person name="Neumann-Schaal M."/>
            <person name="Petersen J."/>
        </authorList>
    </citation>
    <scope>NUCLEOTIDE SEQUENCE [LARGE SCALE GENOMIC DNA]</scope>
    <source>
        <strain evidence="5 6">SAG 39.79</strain>
    </source>
</reference>
<dbReference type="Pfam" id="PF12833">
    <property type="entry name" value="HTH_18"/>
    <property type="match status" value="1"/>
</dbReference>
<dbReference type="PRINTS" id="PR00032">
    <property type="entry name" value="HTHARAC"/>
</dbReference>
<evidence type="ECO:0000256" key="3">
    <source>
        <dbReference type="ARBA" id="ARBA00023163"/>
    </source>
</evidence>
<evidence type="ECO:0000313" key="5">
    <source>
        <dbReference type="EMBL" id="RUT14287.1"/>
    </source>
</evidence>
<comment type="caution">
    <text evidence="5">The sequence shown here is derived from an EMBL/GenBank/DDBJ whole genome shotgun (WGS) entry which is preliminary data.</text>
</comment>
<evidence type="ECO:0000313" key="6">
    <source>
        <dbReference type="Proteomes" id="UP000282574"/>
    </source>
</evidence>
<dbReference type="GO" id="GO:0003700">
    <property type="term" value="F:DNA-binding transcription factor activity"/>
    <property type="evidence" value="ECO:0007669"/>
    <property type="project" value="InterPro"/>
</dbReference>
<dbReference type="PROSITE" id="PS01124">
    <property type="entry name" value="HTH_ARAC_FAMILY_2"/>
    <property type="match status" value="1"/>
</dbReference>
<evidence type="ECO:0000256" key="1">
    <source>
        <dbReference type="ARBA" id="ARBA00023015"/>
    </source>
</evidence>
<evidence type="ECO:0000256" key="2">
    <source>
        <dbReference type="ARBA" id="ARBA00023125"/>
    </source>
</evidence>
<dbReference type="EMBL" id="RSCK01000002">
    <property type="protein sequence ID" value="RUT14287.1"/>
    <property type="molecule type" value="Genomic_DNA"/>
</dbReference>
<dbReference type="InterPro" id="IPR053142">
    <property type="entry name" value="PchR_regulatory_protein"/>
</dbReference>
<proteinExistence type="predicted"/>
<dbReference type="InterPro" id="IPR020449">
    <property type="entry name" value="Tscrpt_reg_AraC-type_HTH"/>
</dbReference>
<keyword evidence="6" id="KW-1185">Reference proteome</keyword>
<dbReference type="InterPro" id="IPR018060">
    <property type="entry name" value="HTH_AraC"/>
</dbReference>
<dbReference type="PROSITE" id="PS00041">
    <property type="entry name" value="HTH_ARAC_FAMILY_1"/>
    <property type="match status" value="1"/>
</dbReference>
<name>A0AB37USE1_9CYAN</name>
<dbReference type="SMART" id="SM00342">
    <property type="entry name" value="HTH_ARAC"/>
    <property type="match status" value="1"/>
</dbReference>
<dbReference type="SUPFAM" id="SSF46689">
    <property type="entry name" value="Homeodomain-like"/>
    <property type="match status" value="2"/>
</dbReference>
<keyword evidence="2" id="KW-0238">DNA-binding</keyword>
<dbReference type="AlphaFoldDB" id="A0AB37USE1"/>
<keyword evidence="1" id="KW-0805">Transcription regulation</keyword>
<feature type="domain" description="HTH araC/xylS-type" evidence="4">
    <location>
        <begin position="236"/>
        <end position="334"/>
    </location>
</feature>
<accession>A0AB37USE1</accession>
<dbReference type="Proteomes" id="UP000282574">
    <property type="component" value="Unassembled WGS sequence"/>
</dbReference>
<dbReference type="Gene3D" id="1.10.10.60">
    <property type="entry name" value="Homeodomain-like"/>
    <property type="match status" value="1"/>
</dbReference>